<reference evidence="1" key="1">
    <citation type="submission" date="2020-10" db="EMBL/GenBank/DDBJ databases">
        <authorList>
            <person name="Gilroy R."/>
        </authorList>
    </citation>
    <scope>NUCLEOTIDE SEQUENCE</scope>
    <source>
        <strain evidence="1">ChiGjej1B1-2707</strain>
    </source>
</reference>
<evidence type="ECO:0000313" key="1">
    <source>
        <dbReference type="EMBL" id="HIR01059.1"/>
    </source>
</evidence>
<gene>
    <name evidence="1" type="ORF">IAA69_02165</name>
</gene>
<sequence length="33" mass="3995">VMTLIGIIEGIIYLVKSQTDFEQLYVFNKREWF</sequence>
<accession>A0A9D0ZYW9</accession>
<dbReference type="Proteomes" id="UP000824261">
    <property type="component" value="Unassembled WGS sequence"/>
</dbReference>
<dbReference type="EMBL" id="DVGB01000026">
    <property type="protein sequence ID" value="HIR01059.1"/>
    <property type="molecule type" value="Genomic_DNA"/>
</dbReference>
<proteinExistence type="predicted"/>
<protein>
    <submittedName>
        <fullName evidence="1">TM2 domain-containing protein</fullName>
    </submittedName>
</protein>
<organism evidence="1 2">
    <name type="scientific">Candidatus Aveggerthella stercoripullorum</name>
    <dbReference type="NCBI Taxonomy" id="2840688"/>
    <lineage>
        <taxon>Bacteria</taxon>
        <taxon>Bacillati</taxon>
        <taxon>Actinomycetota</taxon>
        <taxon>Coriobacteriia</taxon>
        <taxon>Eggerthellales</taxon>
        <taxon>Eggerthellaceae</taxon>
        <taxon>Eggerthellaceae incertae sedis</taxon>
        <taxon>Candidatus Aveggerthella</taxon>
    </lineage>
</organism>
<evidence type="ECO:0000313" key="2">
    <source>
        <dbReference type="Proteomes" id="UP000824261"/>
    </source>
</evidence>
<comment type="caution">
    <text evidence="1">The sequence shown here is derived from an EMBL/GenBank/DDBJ whole genome shotgun (WGS) entry which is preliminary data.</text>
</comment>
<dbReference type="AlphaFoldDB" id="A0A9D0ZYW9"/>
<reference evidence="1" key="2">
    <citation type="journal article" date="2021" name="PeerJ">
        <title>Extensive microbial diversity within the chicken gut microbiome revealed by metagenomics and culture.</title>
        <authorList>
            <person name="Gilroy R."/>
            <person name="Ravi A."/>
            <person name="Getino M."/>
            <person name="Pursley I."/>
            <person name="Horton D.L."/>
            <person name="Alikhan N.F."/>
            <person name="Baker D."/>
            <person name="Gharbi K."/>
            <person name="Hall N."/>
            <person name="Watson M."/>
            <person name="Adriaenssens E.M."/>
            <person name="Foster-Nyarko E."/>
            <person name="Jarju S."/>
            <person name="Secka A."/>
            <person name="Antonio M."/>
            <person name="Oren A."/>
            <person name="Chaudhuri R.R."/>
            <person name="La Ragione R."/>
            <person name="Hildebrand F."/>
            <person name="Pallen M.J."/>
        </authorList>
    </citation>
    <scope>NUCLEOTIDE SEQUENCE</scope>
    <source>
        <strain evidence="1">ChiGjej1B1-2707</strain>
    </source>
</reference>
<name>A0A9D0ZYW9_9ACTN</name>
<feature type="non-terminal residue" evidence="1">
    <location>
        <position position="1"/>
    </location>
</feature>